<name>A0A1W6MJG1_9FLAO</name>
<evidence type="ECO:0000313" key="3">
    <source>
        <dbReference type="Proteomes" id="UP000193431"/>
    </source>
</evidence>
<keyword evidence="1" id="KW-0472">Membrane</keyword>
<sequence length="430" mass="48712">MMKILTRIKSFYNATTSSIAFYPVLIAIAAILLASGAKIAEGAGVSELISEHAPLLILHDADTARNLLTTFIAGGISILVFSFSMVMLLLNQAATNYSPRILPNLISEKKHQFVLGIFFGTILYSIMIVLDVDPSGNDYQLPSFSIIISIAIALTALTAFIYFIHSISSSIQINHIMREIFTLSRKHLQIIIDGQNDHPGFDNLESWYEYKTPQAGTFQNLSTTALKEFMQTSKNKMHVLSLKGSYLRDEDIIFKTKNKVSDEDLEQLYKNFNFSNTELVSDNYILGVKQIAEIGIKAMSPGVNDPGTAVDTLNYLTELLALRMLKNDTNVICNDEEEPILSLNDLEFSDMIYHVLAPYRQYCKHDFTVMYKIFDMLLYLMTVKAVNHKFYEIIRYQTKLCLMDVESNMENKEDLKKLQRIAEKISGHEN</sequence>
<dbReference type="Pfam" id="PF10011">
    <property type="entry name" value="DUF2254"/>
    <property type="match status" value="1"/>
</dbReference>
<evidence type="ECO:0000313" key="2">
    <source>
        <dbReference type="EMBL" id="ARN77730.1"/>
    </source>
</evidence>
<feature type="transmembrane region" description="Helical" evidence="1">
    <location>
        <begin position="142"/>
        <end position="164"/>
    </location>
</feature>
<dbReference type="EMBL" id="CP019344">
    <property type="protein sequence ID" value="ARN77730.1"/>
    <property type="molecule type" value="Genomic_DNA"/>
</dbReference>
<accession>A0A1W6MJG1</accession>
<evidence type="ECO:0008006" key="4">
    <source>
        <dbReference type="Google" id="ProtNLM"/>
    </source>
</evidence>
<gene>
    <name evidence="2" type="ORF">BST97_06810</name>
</gene>
<protein>
    <recommendedName>
        <fullName evidence="4">DUF2254 domain-containing protein</fullName>
    </recommendedName>
</protein>
<evidence type="ECO:0000256" key="1">
    <source>
        <dbReference type="SAM" id="Phobius"/>
    </source>
</evidence>
<feature type="transmembrane region" description="Helical" evidence="1">
    <location>
        <begin position="66"/>
        <end position="90"/>
    </location>
</feature>
<organism evidence="2 3">
    <name type="scientific">Nonlabens spongiae</name>
    <dbReference type="NCBI Taxonomy" id="331648"/>
    <lineage>
        <taxon>Bacteria</taxon>
        <taxon>Pseudomonadati</taxon>
        <taxon>Bacteroidota</taxon>
        <taxon>Flavobacteriia</taxon>
        <taxon>Flavobacteriales</taxon>
        <taxon>Flavobacteriaceae</taxon>
        <taxon>Nonlabens</taxon>
    </lineage>
</organism>
<dbReference type="InterPro" id="IPR018723">
    <property type="entry name" value="DUF2254_membrane"/>
</dbReference>
<dbReference type="AlphaFoldDB" id="A0A1W6MJG1"/>
<reference evidence="2 3" key="1">
    <citation type="submission" date="2016-11" db="EMBL/GenBank/DDBJ databases">
        <title>Trade-off between light-utilization and light-protection in marine flavobacteria.</title>
        <authorList>
            <person name="Kumagai Y."/>
        </authorList>
    </citation>
    <scope>NUCLEOTIDE SEQUENCE [LARGE SCALE GENOMIC DNA]</scope>
    <source>
        <strain evidence="2 3">JCM 13191</strain>
    </source>
</reference>
<dbReference type="Proteomes" id="UP000193431">
    <property type="component" value="Chromosome"/>
</dbReference>
<feature type="transmembrane region" description="Helical" evidence="1">
    <location>
        <begin position="111"/>
        <end position="130"/>
    </location>
</feature>
<keyword evidence="3" id="KW-1185">Reference proteome</keyword>
<keyword evidence="1" id="KW-1133">Transmembrane helix</keyword>
<dbReference type="STRING" id="331648.BST97_06810"/>
<keyword evidence="1" id="KW-0812">Transmembrane</keyword>
<proteinExistence type="predicted"/>